<sequence length="66" mass="7396">MGSRRSTPRESEGESEGEGEGGRATDINSSLHLVSRPPELPTPQDRGYGSQTYFYTLYYQTTAEYM</sequence>
<accession>A0A5B7CQ57</accession>
<name>A0A5B7CQ57_PORTR</name>
<protein>
    <submittedName>
        <fullName evidence="2">Uncharacterized protein</fullName>
    </submittedName>
</protein>
<dbReference type="AlphaFoldDB" id="A0A5B7CQ57"/>
<organism evidence="2 3">
    <name type="scientific">Portunus trituberculatus</name>
    <name type="common">Swimming crab</name>
    <name type="synonym">Neptunus trituberculatus</name>
    <dbReference type="NCBI Taxonomy" id="210409"/>
    <lineage>
        <taxon>Eukaryota</taxon>
        <taxon>Metazoa</taxon>
        <taxon>Ecdysozoa</taxon>
        <taxon>Arthropoda</taxon>
        <taxon>Crustacea</taxon>
        <taxon>Multicrustacea</taxon>
        <taxon>Malacostraca</taxon>
        <taxon>Eumalacostraca</taxon>
        <taxon>Eucarida</taxon>
        <taxon>Decapoda</taxon>
        <taxon>Pleocyemata</taxon>
        <taxon>Brachyura</taxon>
        <taxon>Eubrachyura</taxon>
        <taxon>Portunoidea</taxon>
        <taxon>Portunidae</taxon>
        <taxon>Portuninae</taxon>
        <taxon>Portunus</taxon>
    </lineage>
</organism>
<evidence type="ECO:0000256" key="1">
    <source>
        <dbReference type="SAM" id="MobiDB-lite"/>
    </source>
</evidence>
<dbReference type="Proteomes" id="UP000324222">
    <property type="component" value="Unassembled WGS sequence"/>
</dbReference>
<reference evidence="2 3" key="1">
    <citation type="submission" date="2019-05" db="EMBL/GenBank/DDBJ databases">
        <title>Another draft genome of Portunus trituberculatus and its Hox gene families provides insights of decapod evolution.</title>
        <authorList>
            <person name="Jeong J.-H."/>
            <person name="Song I."/>
            <person name="Kim S."/>
            <person name="Choi T."/>
            <person name="Kim D."/>
            <person name="Ryu S."/>
            <person name="Kim W."/>
        </authorList>
    </citation>
    <scope>NUCLEOTIDE SEQUENCE [LARGE SCALE GENOMIC DNA]</scope>
    <source>
        <tissue evidence="2">Muscle</tissue>
    </source>
</reference>
<evidence type="ECO:0000313" key="3">
    <source>
        <dbReference type="Proteomes" id="UP000324222"/>
    </source>
</evidence>
<comment type="caution">
    <text evidence="2">The sequence shown here is derived from an EMBL/GenBank/DDBJ whole genome shotgun (WGS) entry which is preliminary data.</text>
</comment>
<evidence type="ECO:0000313" key="2">
    <source>
        <dbReference type="EMBL" id="MPC10476.1"/>
    </source>
</evidence>
<feature type="region of interest" description="Disordered" evidence="1">
    <location>
        <begin position="1"/>
        <end position="49"/>
    </location>
</feature>
<keyword evidence="3" id="KW-1185">Reference proteome</keyword>
<dbReference type="EMBL" id="VSRR010000119">
    <property type="protein sequence ID" value="MPC10476.1"/>
    <property type="molecule type" value="Genomic_DNA"/>
</dbReference>
<proteinExistence type="predicted"/>
<gene>
    <name evidence="2" type="ORF">E2C01_003113</name>
</gene>